<dbReference type="RefSeq" id="XP_062644876.1">
    <property type="nucleotide sequence ID" value="XM_062793522.1"/>
</dbReference>
<keyword evidence="3" id="KW-1185">Reference proteome</keyword>
<sequence length="121" mass="13562">MRLSTLGLIIAPLVSLATADYLIVHAFCTTVDCNYLDGRWYSAFGAHFVDARGGCRDPPENQVPGMTELCMDWPRGRGHFYFSGQAKRCLSLTSITNDPSCGPINQIRCDDYRFDEVTCTW</sequence>
<dbReference type="Proteomes" id="UP001302602">
    <property type="component" value="Unassembled WGS sequence"/>
</dbReference>
<protein>
    <recommendedName>
        <fullName evidence="4">Secreted protein</fullName>
    </recommendedName>
</protein>
<keyword evidence="1" id="KW-0732">Signal</keyword>
<name>A0AAN6TVR1_9PEZI</name>
<feature type="chain" id="PRO_5042954326" description="Secreted protein" evidence="1">
    <location>
        <begin position="20"/>
        <end position="121"/>
    </location>
</feature>
<comment type="caution">
    <text evidence="2">The sequence shown here is derived from an EMBL/GenBank/DDBJ whole genome shotgun (WGS) entry which is preliminary data.</text>
</comment>
<accession>A0AAN6TVR1</accession>
<reference evidence="2" key="2">
    <citation type="submission" date="2023-05" db="EMBL/GenBank/DDBJ databases">
        <authorList>
            <consortium name="Lawrence Berkeley National Laboratory"/>
            <person name="Steindorff A."/>
            <person name="Hensen N."/>
            <person name="Bonometti L."/>
            <person name="Westerberg I."/>
            <person name="Brannstrom I.O."/>
            <person name="Guillou S."/>
            <person name="Cros-Aarteil S."/>
            <person name="Calhoun S."/>
            <person name="Haridas S."/>
            <person name="Kuo A."/>
            <person name="Mondo S."/>
            <person name="Pangilinan J."/>
            <person name="Riley R."/>
            <person name="Labutti K."/>
            <person name="Andreopoulos B."/>
            <person name="Lipzen A."/>
            <person name="Chen C."/>
            <person name="Yanf M."/>
            <person name="Daum C."/>
            <person name="Ng V."/>
            <person name="Clum A."/>
            <person name="Ohm R."/>
            <person name="Martin F."/>
            <person name="Silar P."/>
            <person name="Natvig D."/>
            <person name="Lalanne C."/>
            <person name="Gautier V."/>
            <person name="Ament-Velasquez S.L."/>
            <person name="Kruys A."/>
            <person name="Hutchinson M.I."/>
            <person name="Powell A.J."/>
            <person name="Barry K."/>
            <person name="Miller A.N."/>
            <person name="Grigoriev I.V."/>
            <person name="Debuchy R."/>
            <person name="Gladieux P."/>
            <person name="Thoren M.H."/>
            <person name="Johannesson H."/>
        </authorList>
    </citation>
    <scope>NUCLEOTIDE SEQUENCE</scope>
    <source>
        <strain evidence="2">CBS 731.68</strain>
    </source>
</reference>
<evidence type="ECO:0000313" key="3">
    <source>
        <dbReference type="Proteomes" id="UP001302602"/>
    </source>
</evidence>
<dbReference type="GeneID" id="87830291"/>
<dbReference type="AlphaFoldDB" id="A0AAN6TVR1"/>
<dbReference type="EMBL" id="MU853235">
    <property type="protein sequence ID" value="KAK4121105.1"/>
    <property type="molecule type" value="Genomic_DNA"/>
</dbReference>
<evidence type="ECO:0000313" key="2">
    <source>
        <dbReference type="EMBL" id="KAK4121105.1"/>
    </source>
</evidence>
<evidence type="ECO:0000256" key="1">
    <source>
        <dbReference type="SAM" id="SignalP"/>
    </source>
</evidence>
<proteinExistence type="predicted"/>
<gene>
    <name evidence="2" type="ORF">N657DRAFT_648475</name>
</gene>
<evidence type="ECO:0008006" key="4">
    <source>
        <dbReference type="Google" id="ProtNLM"/>
    </source>
</evidence>
<reference evidence="2" key="1">
    <citation type="journal article" date="2023" name="Mol. Phylogenet. Evol.">
        <title>Genome-scale phylogeny and comparative genomics of the fungal order Sordariales.</title>
        <authorList>
            <person name="Hensen N."/>
            <person name="Bonometti L."/>
            <person name="Westerberg I."/>
            <person name="Brannstrom I.O."/>
            <person name="Guillou S."/>
            <person name="Cros-Aarteil S."/>
            <person name="Calhoun S."/>
            <person name="Haridas S."/>
            <person name="Kuo A."/>
            <person name="Mondo S."/>
            <person name="Pangilinan J."/>
            <person name="Riley R."/>
            <person name="LaButti K."/>
            <person name="Andreopoulos B."/>
            <person name="Lipzen A."/>
            <person name="Chen C."/>
            <person name="Yan M."/>
            <person name="Daum C."/>
            <person name="Ng V."/>
            <person name="Clum A."/>
            <person name="Steindorff A."/>
            <person name="Ohm R.A."/>
            <person name="Martin F."/>
            <person name="Silar P."/>
            <person name="Natvig D.O."/>
            <person name="Lalanne C."/>
            <person name="Gautier V."/>
            <person name="Ament-Velasquez S.L."/>
            <person name="Kruys A."/>
            <person name="Hutchinson M.I."/>
            <person name="Powell A.J."/>
            <person name="Barry K."/>
            <person name="Miller A.N."/>
            <person name="Grigoriev I.V."/>
            <person name="Debuchy R."/>
            <person name="Gladieux P."/>
            <person name="Hiltunen Thoren M."/>
            <person name="Johannesson H."/>
        </authorList>
    </citation>
    <scope>NUCLEOTIDE SEQUENCE</scope>
    <source>
        <strain evidence="2">CBS 731.68</strain>
    </source>
</reference>
<organism evidence="2 3">
    <name type="scientific">Parathielavia appendiculata</name>
    <dbReference type="NCBI Taxonomy" id="2587402"/>
    <lineage>
        <taxon>Eukaryota</taxon>
        <taxon>Fungi</taxon>
        <taxon>Dikarya</taxon>
        <taxon>Ascomycota</taxon>
        <taxon>Pezizomycotina</taxon>
        <taxon>Sordariomycetes</taxon>
        <taxon>Sordariomycetidae</taxon>
        <taxon>Sordariales</taxon>
        <taxon>Chaetomiaceae</taxon>
        <taxon>Parathielavia</taxon>
    </lineage>
</organism>
<feature type="signal peptide" evidence="1">
    <location>
        <begin position="1"/>
        <end position="19"/>
    </location>
</feature>